<dbReference type="InterPro" id="IPR045153">
    <property type="entry name" value="Est1/Ebs1-like"/>
</dbReference>
<evidence type="ECO:0008006" key="6">
    <source>
        <dbReference type="Google" id="ProtNLM"/>
    </source>
</evidence>
<dbReference type="Gene3D" id="1.25.40.10">
    <property type="entry name" value="Tetratricopeptide repeat domain"/>
    <property type="match status" value="1"/>
</dbReference>
<sequence length="883" mass="96305">MDPRRLYREIVEIEKQLRDLLRSNPLNVHDANLLRSRLTEKARQLTDVSPAFAAAREIEQVLWKPCFYKRIEDFRRRIRKYATASANDRSVREHFARVSAEFQAFLNDASAFYESLRASWTQWLVQHRVSRIASASPQASTSFALNDTEAAQQVDRCRHSLHRCLVFLGDLARYRELHNQKAKKNFAAAEQFYFRALSVLPENGNPHNQLAVLATYIEAETVAVYRYCRSLLIAQPFATAEENLALLFERSRQRPLAPPMTARITATSSAKDKSAYLKSALHRLARLHGTLFSIASREAPQSNGSASNLNSSPPSTTPAPVYSKEMEALVMRDLVTLISTGVLGDALLLKLIVINVFCVVRSAQTSAAMDALRLATSAAMDALRLAVRVATVAMTYLVSTLPDDNNVAVSVGVQRLLGPVSSFADFLRLNPRVLERLETSMAPQSEPINKRSTEEFLETLAKLLNHGALNVSTQEAPRQEMLLLLKENAELRGFLPLQGLWADAPASAKWRDDLSASNGQSHSPTNGNAPSLSDQDAWSLRVWNLRRFARYLCEEYEGNPLLYAYQGQFTTTPTVVSSFGNGNSRPASDQSPPAFRPLGLFVGATTDTTSHSKDSATTFGSNTPTDDFDDEVIVYQPTASPLLPPPAPRPIDQQHPQHSSSQLHGMSADQGAFSASGLSMPFTSSYAFNTPSTGSVFGPPFGGRSVSGPSAPTSTAASSLGFPSFQSFSGLERLSTQSGLLSGWGNDNASPPPHQQQQQQQPSVTPLAGAFTAQAFPSSNTAPFNGHRSMFGDMGDLAAIERESAMYQQEESSLSAILGGSASSSRSTSPYTMPPLTARSASGPALASRPPPGFGSGSTPSPVEANERRMSHHFFTRNPFVNP</sequence>
<name>A0AAD5L914_PYTIN</name>
<evidence type="ECO:0000313" key="4">
    <source>
        <dbReference type="EMBL" id="KAJ0393224.1"/>
    </source>
</evidence>
<dbReference type="Proteomes" id="UP001209570">
    <property type="component" value="Unassembled WGS sequence"/>
</dbReference>
<dbReference type="Pfam" id="PF10374">
    <property type="entry name" value="EST1"/>
    <property type="match status" value="1"/>
</dbReference>
<feature type="domain" description="Telomerase activating protein Est1-like N-terminal" evidence="3">
    <location>
        <begin position="58"/>
        <end position="179"/>
    </location>
</feature>
<keyword evidence="5" id="KW-1185">Reference proteome</keyword>
<dbReference type="PANTHER" id="PTHR15696">
    <property type="entry name" value="SMG-7 SUPPRESSOR WITH MORPHOLOGICAL EFFECT ON GENITALIA PROTEIN 7"/>
    <property type="match status" value="1"/>
</dbReference>
<reference evidence="4" key="1">
    <citation type="submission" date="2021-12" db="EMBL/GenBank/DDBJ databases">
        <title>Prjna785345.</title>
        <authorList>
            <person name="Rujirawat T."/>
            <person name="Krajaejun T."/>
        </authorList>
    </citation>
    <scope>NUCLEOTIDE SEQUENCE</scope>
    <source>
        <strain evidence="4">Pi057C3</strain>
    </source>
</reference>
<feature type="region of interest" description="Disordered" evidence="1">
    <location>
        <begin position="606"/>
        <end position="667"/>
    </location>
</feature>
<dbReference type="GO" id="GO:0005697">
    <property type="term" value="C:telomerase holoenzyme complex"/>
    <property type="evidence" value="ECO:0007669"/>
    <property type="project" value="TreeGrafter"/>
</dbReference>
<proteinExistence type="predicted"/>
<protein>
    <recommendedName>
        <fullName evidence="6">Telomerase activating protein Est1-like N-terminal domain-containing protein</fullName>
    </recommendedName>
</protein>
<evidence type="ECO:0000259" key="2">
    <source>
        <dbReference type="Pfam" id="PF10373"/>
    </source>
</evidence>
<feature type="domain" description="DNA/RNA-binding" evidence="2">
    <location>
        <begin position="189"/>
        <end position="498"/>
    </location>
</feature>
<dbReference type="InterPro" id="IPR019458">
    <property type="entry name" value="Est1-like_N"/>
</dbReference>
<evidence type="ECO:0000259" key="3">
    <source>
        <dbReference type="Pfam" id="PF10374"/>
    </source>
</evidence>
<feature type="compositionally biased region" description="Polar residues" evidence="1">
    <location>
        <begin position="515"/>
        <end position="533"/>
    </location>
</feature>
<organism evidence="4 5">
    <name type="scientific">Pythium insidiosum</name>
    <name type="common">Pythiosis disease agent</name>
    <dbReference type="NCBI Taxonomy" id="114742"/>
    <lineage>
        <taxon>Eukaryota</taxon>
        <taxon>Sar</taxon>
        <taxon>Stramenopiles</taxon>
        <taxon>Oomycota</taxon>
        <taxon>Peronosporomycetes</taxon>
        <taxon>Pythiales</taxon>
        <taxon>Pythiaceae</taxon>
        <taxon>Pythium</taxon>
    </lineage>
</organism>
<dbReference type="Pfam" id="PF10373">
    <property type="entry name" value="EST1_DNA_bind"/>
    <property type="match status" value="1"/>
</dbReference>
<feature type="compositionally biased region" description="Low complexity" evidence="1">
    <location>
        <begin position="653"/>
        <end position="664"/>
    </location>
</feature>
<feature type="region of interest" description="Disordered" evidence="1">
    <location>
        <begin position="739"/>
        <end position="765"/>
    </location>
</feature>
<feature type="region of interest" description="Disordered" evidence="1">
    <location>
        <begin position="299"/>
        <end position="320"/>
    </location>
</feature>
<dbReference type="GO" id="GO:0000184">
    <property type="term" value="P:nuclear-transcribed mRNA catabolic process, nonsense-mediated decay"/>
    <property type="evidence" value="ECO:0007669"/>
    <property type="project" value="TreeGrafter"/>
</dbReference>
<accession>A0AAD5L914</accession>
<evidence type="ECO:0000313" key="5">
    <source>
        <dbReference type="Proteomes" id="UP001209570"/>
    </source>
</evidence>
<gene>
    <name evidence="4" type="ORF">P43SY_000934</name>
</gene>
<feature type="region of interest" description="Disordered" evidence="1">
    <location>
        <begin position="817"/>
        <end position="883"/>
    </location>
</feature>
<dbReference type="InterPro" id="IPR011990">
    <property type="entry name" value="TPR-like_helical_dom_sf"/>
</dbReference>
<comment type="caution">
    <text evidence="4">The sequence shown here is derived from an EMBL/GenBank/DDBJ whole genome shotgun (WGS) entry which is preliminary data.</text>
</comment>
<dbReference type="InterPro" id="IPR018834">
    <property type="entry name" value="DNA/RNA-bd_Est1-type"/>
</dbReference>
<dbReference type="SUPFAM" id="SSF48452">
    <property type="entry name" value="TPR-like"/>
    <property type="match status" value="1"/>
</dbReference>
<feature type="compositionally biased region" description="Low complexity" evidence="1">
    <location>
        <begin position="817"/>
        <end position="829"/>
    </location>
</feature>
<feature type="compositionally biased region" description="Polar residues" evidence="1">
    <location>
        <begin position="739"/>
        <end position="749"/>
    </location>
</feature>
<feature type="compositionally biased region" description="Polar residues" evidence="1">
    <location>
        <begin position="606"/>
        <end position="625"/>
    </location>
</feature>
<feature type="region of interest" description="Disordered" evidence="1">
    <location>
        <begin position="513"/>
        <end position="533"/>
    </location>
</feature>
<evidence type="ECO:0000256" key="1">
    <source>
        <dbReference type="SAM" id="MobiDB-lite"/>
    </source>
</evidence>
<dbReference type="AlphaFoldDB" id="A0AAD5L914"/>
<feature type="compositionally biased region" description="Low complexity" evidence="1">
    <location>
        <begin position="302"/>
        <end position="320"/>
    </location>
</feature>
<dbReference type="GO" id="GO:0042162">
    <property type="term" value="F:telomeric DNA binding"/>
    <property type="evidence" value="ECO:0007669"/>
    <property type="project" value="TreeGrafter"/>
</dbReference>
<dbReference type="GO" id="GO:0070034">
    <property type="term" value="F:telomerase RNA binding"/>
    <property type="evidence" value="ECO:0007669"/>
    <property type="project" value="TreeGrafter"/>
</dbReference>
<dbReference type="EMBL" id="JAKCXM010000516">
    <property type="protein sequence ID" value="KAJ0393224.1"/>
    <property type="molecule type" value="Genomic_DNA"/>
</dbReference>
<dbReference type="PANTHER" id="PTHR15696:SF0">
    <property type="entry name" value="TELOMERASE-BINDING PROTEIN EST1A"/>
    <property type="match status" value="1"/>
</dbReference>